<reference evidence="3 4" key="1">
    <citation type="submission" date="2016-07" db="EMBL/GenBank/DDBJ databases">
        <title>Pervasive Adenine N6-methylation of Active Genes in Fungi.</title>
        <authorList>
            <consortium name="DOE Joint Genome Institute"/>
            <person name="Mondo S.J."/>
            <person name="Dannebaum R.O."/>
            <person name="Kuo R.C."/>
            <person name="Labutti K."/>
            <person name="Haridas S."/>
            <person name="Kuo A."/>
            <person name="Salamov A."/>
            <person name="Ahrendt S.R."/>
            <person name="Lipzen A."/>
            <person name="Sullivan W."/>
            <person name="Andreopoulos W.B."/>
            <person name="Clum A."/>
            <person name="Lindquist E."/>
            <person name="Daum C."/>
            <person name="Ramamoorthy G.K."/>
            <person name="Gryganskyi A."/>
            <person name="Culley D."/>
            <person name="Magnuson J.K."/>
            <person name="James T.Y."/>
            <person name="O'Malley M.A."/>
            <person name="Stajich J.E."/>
            <person name="Spatafora J.W."/>
            <person name="Visel A."/>
            <person name="Grigoriev I.V."/>
        </authorList>
    </citation>
    <scope>NUCLEOTIDE SEQUENCE [LARGE SCALE GENOMIC DNA]</scope>
    <source>
        <strain evidence="3 4">68-887.2</strain>
    </source>
</reference>
<dbReference type="OrthoDB" id="6359943at2759"/>
<dbReference type="InParanoid" id="A0A1Y2BBS4"/>
<feature type="compositionally biased region" description="Low complexity" evidence="1">
    <location>
        <begin position="102"/>
        <end position="114"/>
    </location>
</feature>
<dbReference type="InterPro" id="IPR011333">
    <property type="entry name" value="SKP1/BTB/POZ_sf"/>
</dbReference>
<dbReference type="InterPro" id="IPR000210">
    <property type="entry name" value="BTB/POZ_dom"/>
</dbReference>
<dbReference type="AlphaFoldDB" id="A0A1Y2BBS4"/>
<feature type="compositionally biased region" description="Basic and acidic residues" evidence="1">
    <location>
        <begin position="471"/>
        <end position="486"/>
    </location>
</feature>
<feature type="compositionally biased region" description="Polar residues" evidence="1">
    <location>
        <begin position="20"/>
        <end position="36"/>
    </location>
</feature>
<dbReference type="EMBL" id="MCFC01000010">
    <property type="protein sequence ID" value="ORY32283.1"/>
    <property type="molecule type" value="Genomic_DNA"/>
</dbReference>
<feature type="region of interest" description="Disordered" evidence="1">
    <location>
        <begin position="641"/>
        <end position="660"/>
    </location>
</feature>
<feature type="compositionally biased region" description="Basic and acidic residues" evidence="1">
    <location>
        <begin position="75"/>
        <end position="92"/>
    </location>
</feature>
<evidence type="ECO:0000256" key="1">
    <source>
        <dbReference type="SAM" id="MobiDB-lite"/>
    </source>
</evidence>
<protein>
    <recommendedName>
        <fullName evidence="2">BTB domain-containing protein</fullName>
    </recommendedName>
</protein>
<organism evidence="3 4">
    <name type="scientific">Naematelia encephala</name>
    <dbReference type="NCBI Taxonomy" id="71784"/>
    <lineage>
        <taxon>Eukaryota</taxon>
        <taxon>Fungi</taxon>
        <taxon>Dikarya</taxon>
        <taxon>Basidiomycota</taxon>
        <taxon>Agaricomycotina</taxon>
        <taxon>Tremellomycetes</taxon>
        <taxon>Tremellales</taxon>
        <taxon>Naemateliaceae</taxon>
        <taxon>Naematelia</taxon>
    </lineage>
</organism>
<gene>
    <name evidence="3" type="ORF">BCR39DRAFT_523756</name>
</gene>
<dbReference type="PANTHER" id="PTHR47369">
    <property type="entry name" value="BTB/POZ DOMAIN-CONTAINING PROTEIN"/>
    <property type="match status" value="1"/>
</dbReference>
<feature type="compositionally biased region" description="Polar residues" evidence="1">
    <location>
        <begin position="1"/>
        <end position="13"/>
    </location>
</feature>
<keyword evidence="4" id="KW-1185">Reference proteome</keyword>
<dbReference type="PANTHER" id="PTHR47369:SF1">
    <property type="entry name" value="BTB_POZ DOMAIN-CONTAINING PROTEIN"/>
    <property type="match status" value="1"/>
</dbReference>
<dbReference type="Proteomes" id="UP000193986">
    <property type="component" value="Unassembled WGS sequence"/>
</dbReference>
<proteinExistence type="predicted"/>
<feature type="compositionally biased region" description="Acidic residues" evidence="1">
    <location>
        <begin position="649"/>
        <end position="660"/>
    </location>
</feature>
<feature type="compositionally biased region" description="Polar residues" evidence="1">
    <location>
        <begin position="754"/>
        <end position="763"/>
    </location>
</feature>
<evidence type="ECO:0000259" key="2">
    <source>
        <dbReference type="PROSITE" id="PS50097"/>
    </source>
</evidence>
<evidence type="ECO:0000313" key="3">
    <source>
        <dbReference type="EMBL" id="ORY32283.1"/>
    </source>
</evidence>
<evidence type="ECO:0000313" key="4">
    <source>
        <dbReference type="Proteomes" id="UP000193986"/>
    </source>
</evidence>
<accession>A0A1Y2BBS4</accession>
<dbReference type="STRING" id="71784.A0A1Y2BBS4"/>
<feature type="region of interest" description="Disordered" evidence="1">
    <location>
        <begin position="1"/>
        <end position="141"/>
    </location>
</feature>
<dbReference type="PROSITE" id="PS50097">
    <property type="entry name" value="BTB"/>
    <property type="match status" value="1"/>
</dbReference>
<feature type="region of interest" description="Disordered" evidence="1">
    <location>
        <begin position="182"/>
        <end position="231"/>
    </location>
</feature>
<feature type="compositionally biased region" description="Polar residues" evidence="1">
    <location>
        <begin position="490"/>
        <end position="519"/>
    </location>
</feature>
<dbReference type="Gene3D" id="3.30.710.10">
    <property type="entry name" value="Potassium Channel Kv1.1, Chain A"/>
    <property type="match status" value="1"/>
</dbReference>
<feature type="region of interest" description="Disordered" evidence="1">
    <location>
        <begin position="464"/>
        <end position="536"/>
    </location>
</feature>
<sequence length="1093" mass="117675">MAASCSGSTSKTPQRPPLARNTTPTSKTRSFYSSKHSGSKAHLPQPKVLPFPDIPVRPVSRDGSRATSPTRLARTHSDHNIHDMASDGDHSGRGTPVLGFASSSTSPPVSSPLSGMNPTLSFNLAGPSRNRAQTGPSHASRPYNVSISSIASPSVATPIPISTPTRMEGFYPAPSPISLPTLSTSPLPTVQVTPGSLPTPTPAVRDPVRPPQPSKKLSNPPSPPPLAVPISATPSTQMLSEHMYQSFLKGTCADVRLWVRKWGVGWQVHRMVLVQAGFFHSLFTGGFSEMASGNSVSRKGKDKSIIWSDEEWQGDDVELQFDDPNITRAAFEICLSRLYSPYPHLHFPVALLPTPSQPLSPAFSATDSTPSLLDTQLSLPSSTILASPRLLLSLLATTIYLGHAALMRDVLAMVLRTIGPFTVGRYLAFAIGEGIGEEEWEGQAGEAARGMEAVGRRIRVRNDSMTSTISERTEPDIEVERSHEMPHGLSNRSSTSSEDGAKTSSSTTPMPQRQYSDAPTITHHPRESVSSTASRPSVASSSVFLENLPHFYGYASNKIGEACVCWLARWGADILTAEMAILAAGQESEMRIWAKGGIPAKFARAVLSSDHLFVKDEMERYRTARKVLDLRRKGWERETEGRGDLSLAESEEGEEEWEEDEAELGGVFAEGVYYTHMTFDDLSTIASDIDPTTSLPFVPLPILQAAHWSAADLRSRVITASVDPETSELELTQSTSEIAGLVSRRRRTPRSRLASPNTSHFNQSSFSSPSSPLMGQTAEQIYHPVPSDDTHRIGAGGLASFPSAANPSSLAGMPDLGPEDALPLEGRPNKTRPAPQGESTFFGLLTGSQPASAVGSTSLSTSLSTLGLSSLPTTSEQRWTKLEPLRFSVEFFNLESLPEKERAYSQTVFYAGSYFNVYVQTIRKKEKGTQLGIYLHRQNPGEIFPTPSAPGQVLGGEKVDDDVAFPQLARALSMPVVGVGSPGMDTVPLDGALREHGESRDVYMDTRRVTKAYFSISCSSALGTALLRFSSAPDSFTISQSWGWKSSALRSEEYLAGIAEGNGGLEEGVLGWTGERPAGKEGGLSACVVLGVV</sequence>
<feature type="region of interest" description="Disordered" evidence="1">
    <location>
        <begin position="740"/>
        <end position="838"/>
    </location>
</feature>
<feature type="domain" description="BTB" evidence="2">
    <location>
        <begin position="253"/>
        <end position="340"/>
    </location>
</feature>
<name>A0A1Y2BBS4_9TREE</name>
<comment type="caution">
    <text evidence="3">The sequence shown here is derived from an EMBL/GenBank/DDBJ whole genome shotgun (WGS) entry which is preliminary data.</text>
</comment>